<dbReference type="Proteomes" id="UP001597327">
    <property type="component" value="Unassembled WGS sequence"/>
</dbReference>
<accession>A0ABW4JUD3</accession>
<gene>
    <name evidence="1" type="ORF">ACFSC7_08295</name>
</gene>
<evidence type="ECO:0000313" key="1">
    <source>
        <dbReference type="EMBL" id="MFD1695515.1"/>
    </source>
</evidence>
<comment type="caution">
    <text evidence="1">The sequence shown here is derived from an EMBL/GenBank/DDBJ whole genome shotgun (WGS) entry which is preliminary data.</text>
</comment>
<sequence length="284" mass="31766">MTRQRLIEALGTRETFPWETVSECLSDPDRAIPPLLLLLEREARGLTISPEEERAIFLASHILAALRVSDAFAPLCDVLCRSPERAQLLFGDTLADSVPMALMALARNRAEACWACVANPRADWMVREAFLRAWTHEVLHERVPQTEAAERLRGFPTRIAPDPGSYLWAGWMTAIADLGLVELRQLVESLFATGHVARDEFGYLPVDQAAFREDLAEGERLRRQGAMAHASWASDKGYRPLGPLRADFEIGARHLYQLDGQALRRSPYPAPLLRVAEPGEDFNG</sequence>
<organism evidence="1 2">
    <name type="scientific">Roseibium aestuarii</name>
    <dbReference type="NCBI Taxonomy" id="2600299"/>
    <lineage>
        <taxon>Bacteria</taxon>
        <taxon>Pseudomonadati</taxon>
        <taxon>Pseudomonadota</taxon>
        <taxon>Alphaproteobacteria</taxon>
        <taxon>Hyphomicrobiales</taxon>
        <taxon>Stappiaceae</taxon>
        <taxon>Roseibium</taxon>
    </lineage>
</organism>
<evidence type="ECO:0000313" key="2">
    <source>
        <dbReference type="Proteomes" id="UP001597327"/>
    </source>
</evidence>
<dbReference type="RefSeq" id="WP_149890754.1">
    <property type="nucleotide sequence ID" value="NZ_JBHUFA010000001.1"/>
</dbReference>
<reference evidence="2" key="1">
    <citation type="journal article" date="2019" name="Int. J. Syst. Evol. Microbiol.">
        <title>The Global Catalogue of Microorganisms (GCM) 10K type strain sequencing project: providing services to taxonomists for standard genome sequencing and annotation.</title>
        <authorList>
            <consortium name="The Broad Institute Genomics Platform"/>
            <consortium name="The Broad Institute Genome Sequencing Center for Infectious Disease"/>
            <person name="Wu L."/>
            <person name="Ma J."/>
        </authorList>
    </citation>
    <scope>NUCLEOTIDE SEQUENCE [LARGE SCALE GENOMIC DNA]</scope>
    <source>
        <strain evidence="2">JCM 3369</strain>
    </source>
</reference>
<proteinExistence type="predicted"/>
<protein>
    <submittedName>
        <fullName evidence="1">DUF1186 domain-containing protein</fullName>
    </submittedName>
</protein>
<dbReference type="EMBL" id="JBHUFA010000001">
    <property type="protein sequence ID" value="MFD1695515.1"/>
    <property type="molecule type" value="Genomic_DNA"/>
</dbReference>
<keyword evidence="2" id="KW-1185">Reference proteome</keyword>
<name>A0ABW4JUD3_9HYPH</name>